<accession>A0ABQ7H357</accession>
<feature type="compositionally biased region" description="Low complexity" evidence="1">
    <location>
        <begin position="571"/>
        <end position="587"/>
    </location>
</feature>
<dbReference type="SUPFAM" id="SSF53474">
    <property type="entry name" value="alpha/beta-Hydrolases"/>
    <property type="match status" value="1"/>
</dbReference>
<feature type="region of interest" description="Disordered" evidence="1">
    <location>
        <begin position="45"/>
        <end position="80"/>
    </location>
</feature>
<feature type="compositionally biased region" description="Polar residues" evidence="1">
    <location>
        <begin position="193"/>
        <end position="204"/>
    </location>
</feature>
<feature type="region of interest" description="Disordered" evidence="1">
    <location>
        <begin position="469"/>
        <end position="500"/>
    </location>
</feature>
<feature type="compositionally biased region" description="Low complexity" evidence="1">
    <location>
        <begin position="611"/>
        <end position="639"/>
    </location>
</feature>
<feature type="region of interest" description="Disordered" evidence="1">
    <location>
        <begin position="763"/>
        <end position="791"/>
    </location>
</feature>
<feature type="compositionally biased region" description="Polar residues" evidence="1">
    <location>
        <begin position="387"/>
        <end position="396"/>
    </location>
</feature>
<gene>
    <name evidence="2" type="ORF">DUNSADRAFT_13572</name>
</gene>
<dbReference type="Proteomes" id="UP000815325">
    <property type="component" value="Unassembled WGS sequence"/>
</dbReference>
<feature type="compositionally biased region" description="Low complexity" evidence="1">
    <location>
        <begin position="368"/>
        <end position="386"/>
    </location>
</feature>
<feature type="compositionally biased region" description="Polar residues" evidence="1">
    <location>
        <begin position="55"/>
        <end position="71"/>
    </location>
</feature>
<dbReference type="PANTHER" id="PTHR43689">
    <property type="entry name" value="HYDROLASE"/>
    <property type="match status" value="1"/>
</dbReference>
<reference evidence="2" key="1">
    <citation type="submission" date="2017-08" db="EMBL/GenBank/DDBJ databases">
        <authorList>
            <person name="Polle J.E."/>
            <person name="Barry K."/>
            <person name="Cushman J."/>
            <person name="Schmutz J."/>
            <person name="Tran D."/>
            <person name="Hathwaick L.T."/>
            <person name="Yim W.C."/>
            <person name="Jenkins J."/>
            <person name="Mckie-Krisberg Z.M."/>
            <person name="Prochnik S."/>
            <person name="Lindquist E."/>
            <person name="Dockter R.B."/>
            <person name="Adam C."/>
            <person name="Molina H."/>
            <person name="Bunkerborg J."/>
            <person name="Jin E."/>
            <person name="Buchheim M."/>
            <person name="Magnuson J."/>
        </authorList>
    </citation>
    <scope>NUCLEOTIDE SEQUENCE</scope>
    <source>
        <strain evidence="2">CCAP 19/18</strain>
    </source>
</reference>
<dbReference type="Gene3D" id="3.40.50.1820">
    <property type="entry name" value="alpha/beta hydrolase"/>
    <property type="match status" value="2"/>
</dbReference>
<keyword evidence="2" id="KW-0378">Hydrolase</keyword>
<protein>
    <submittedName>
        <fullName evidence="2">Alpha/Beta hydrolase protein</fullName>
    </submittedName>
</protein>
<dbReference type="EMBL" id="MU069489">
    <property type="protein sequence ID" value="KAF5841299.1"/>
    <property type="molecule type" value="Genomic_DNA"/>
</dbReference>
<sequence>MAACEPCLLKTFGAKGAVSVPLRPAKVGAGTVPKHPPKLFTIKPGGIRQGRTGATRRSMTVSRLSGSSSAAINPPQGEPDRQSALSAALNWAPQLSSQQEAACASIAAFISFLVWAFSRPATIQPLYALGIACVFLGTFWLARCAFLEDQYQAKGRLVTDLGDFDSRFPLLEGLRVHAKSCLAQAFLPMEPQRSVQPETEQRNISSSSSSNSSSSASAKLLALHCYHGFGANLYSWAPCQKLMADTLQGLVTSHDMPGFGLTERPKDVSNYILAFNAKLGQLVQDYELQSLGLQQPPPSTSHAGGKGSLPQVEKEQRHGATRAGREQSMDGESLAAAGVTGGKEVPLNSAPSSAYSDSAPPPQPPYSSPTGSNASTTSSSYDSNVSWGQHQQQQENAEGAIPPSGSSSNGSSSDDRTGGDGNGAGYDMVTQSQGQPTAAVAVVRVLCGHSLGGICAALQALSSVQGQGEQDRHRGAATQGEAKGVTTESGEGWGVAGKEGWGPRKTAGLILVAPAILAGGDTNGEGDDGPQLEPLTDPLPLHTVRLGSHQGSHHGNGAGHGQRQAGVSRLQTKQGGEHQPQQQNRQQEVTPDLGHEGEAAFGSNVQRYVNSSSSSSGSSHSTSSGVQAAPAASKPPATPGASIRAALLNGVVSMARGALLLGVLLTLQACRPLVVGLLRALVRSPKFWVRGLSQAYYDPSRLSQELVDRYRLPSLVKGWEAGMFMFLLARLANISDVGEWARSGAVTTIRCVKHAYQSAMEVSSQSGRSSKSSNPGEQGAKAGTAAEEDELELKEEQALTARLTAAAAAGILPPVLIIHGDADRLVPLANSFRLAKMLPGAELAVVGQCGHNPQEEWPHTFTSLIADFVDRRVTRISPEGLAT</sequence>
<dbReference type="GO" id="GO:0016787">
    <property type="term" value="F:hydrolase activity"/>
    <property type="evidence" value="ECO:0007669"/>
    <property type="project" value="UniProtKB-KW"/>
</dbReference>
<organism evidence="2 3">
    <name type="scientific">Dunaliella salina</name>
    <name type="common">Green alga</name>
    <name type="synonym">Protococcus salinus</name>
    <dbReference type="NCBI Taxonomy" id="3046"/>
    <lineage>
        <taxon>Eukaryota</taxon>
        <taxon>Viridiplantae</taxon>
        <taxon>Chlorophyta</taxon>
        <taxon>core chlorophytes</taxon>
        <taxon>Chlorophyceae</taxon>
        <taxon>CS clade</taxon>
        <taxon>Chlamydomonadales</taxon>
        <taxon>Dunaliellaceae</taxon>
        <taxon>Dunaliella</taxon>
    </lineage>
</organism>
<feature type="region of interest" description="Disordered" evidence="1">
    <location>
        <begin position="193"/>
        <end position="213"/>
    </location>
</feature>
<keyword evidence="3" id="KW-1185">Reference proteome</keyword>
<feature type="compositionally biased region" description="Low complexity" evidence="1">
    <location>
        <begin position="349"/>
        <end position="358"/>
    </location>
</feature>
<evidence type="ECO:0000313" key="3">
    <source>
        <dbReference type="Proteomes" id="UP000815325"/>
    </source>
</evidence>
<feature type="compositionally biased region" description="Basic and acidic residues" evidence="1">
    <location>
        <begin position="312"/>
        <end position="328"/>
    </location>
</feature>
<dbReference type="PANTHER" id="PTHR43689:SF1">
    <property type="entry name" value="ALPHA_BETA-HYDROLASES SUPERFAMILY PROTEIN"/>
    <property type="match status" value="1"/>
</dbReference>
<feature type="region of interest" description="Disordered" evidence="1">
    <location>
        <begin position="292"/>
        <end position="430"/>
    </location>
</feature>
<dbReference type="InterPro" id="IPR029058">
    <property type="entry name" value="AB_hydrolase_fold"/>
</dbReference>
<evidence type="ECO:0000256" key="1">
    <source>
        <dbReference type="SAM" id="MobiDB-lite"/>
    </source>
</evidence>
<feature type="compositionally biased region" description="Gly residues" evidence="1">
    <location>
        <begin position="491"/>
        <end position="500"/>
    </location>
</feature>
<feature type="compositionally biased region" description="Low complexity" evidence="1">
    <location>
        <begin position="763"/>
        <end position="773"/>
    </location>
</feature>
<feature type="region of interest" description="Disordered" evidence="1">
    <location>
        <begin position="520"/>
        <end position="639"/>
    </location>
</feature>
<proteinExistence type="predicted"/>
<comment type="caution">
    <text evidence="2">The sequence shown here is derived from an EMBL/GenBank/DDBJ whole genome shotgun (WGS) entry which is preliminary data.</text>
</comment>
<evidence type="ECO:0000313" key="2">
    <source>
        <dbReference type="EMBL" id="KAF5841299.1"/>
    </source>
</evidence>
<name>A0ABQ7H357_DUNSA</name>